<dbReference type="InterPro" id="IPR051018">
    <property type="entry name" value="Bacteriophage_GH24"/>
</dbReference>
<dbReference type="GO" id="GO:0042742">
    <property type="term" value="P:defense response to bacterium"/>
    <property type="evidence" value="ECO:0007669"/>
    <property type="project" value="UniProtKB-KW"/>
</dbReference>
<protein>
    <recommendedName>
        <fullName evidence="3">Lysozyme</fullName>
        <ecNumber evidence="3">3.2.1.17</ecNumber>
    </recommendedName>
</protein>
<feature type="chain" id="PRO_5006391147" description="Lysozyme" evidence="4">
    <location>
        <begin position="26"/>
        <end position="202"/>
    </location>
</feature>
<dbReference type="InterPro" id="IPR023346">
    <property type="entry name" value="Lysozyme-like_dom_sf"/>
</dbReference>
<dbReference type="OrthoDB" id="8141296at2"/>
<dbReference type="GO" id="GO:0016998">
    <property type="term" value="P:cell wall macromolecule catabolic process"/>
    <property type="evidence" value="ECO:0007669"/>
    <property type="project" value="InterPro"/>
</dbReference>
<dbReference type="GO" id="GO:0003796">
    <property type="term" value="F:lysozyme activity"/>
    <property type="evidence" value="ECO:0007669"/>
    <property type="project" value="UniProtKB-EC"/>
</dbReference>
<dbReference type="AlphaFoldDB" id="A0A0R0AQE2"/>
<dbReference type="EMBL" id="LLXS01000014">
    <property type="protein sequence ID" value="KRG43217.1"/>
    <property type="molecule type" value="Genomic_DNA"/>
</dbReference>
<reference evidence="5 6" key="1">
    <citation type="submission" date="2015-10" db="EMBL/GenBank/DDBJ databases">
        <title>Genome sequencing and analysis of members of genus Stenotrophomonas.</title>
        <authorList>
            <person name="Patil P.P."/>
            <person name="Midha S."/>
            <person name="Patil P.B."/>
        </authorList>
    </citation>
    <scope>NUCLEOTIDE SEQUENCE [LARGE SCALE GENOMIC DNA]</scope>
    <source>
        <strain evidence="5 6">JCM 9942</strain>
    </source>
</reference>
<keyword evidence="1 3" id="KW-0929">Antimicrobial</keyword>
<proteinExistence type="inferred from homology"/>
<evidence type="ECO:0000256" key="4">
    <source>
        <dbReference type="SAM" id="SignalP"/>
    </source>
</evidence>
<keyword evidence="4" id="KW-0732">Signal</keyword>
<keyword evidence="3" id="KW-0326">Glycosidase</keyword>
<dbReference type="Proteomes" id="UP000050836">
    <property type="component" value="Unassembled WGS sequence"/>
</dbReference>
<evidence type="ECO:0000313" key="6">
    <source>
        <dbReference type="Proteomes" id="UP000050836"/>
    </source>
</evidence>
<accession>A0A0R0AQE2</accession>
<evidence type="ECO:0000313" key="5">
    <source>
        <dbReference type="EMBL" id="KRG43217.1"/>
    </source>
</evidence>
<dbReference type="RefSeq" id="WP_054658811.1">
    <property type="nucleotide sequence ID" value="NZ_BAZI01000108.1"/>
</dbReference>
<feature type="signal peptide" evidence="4">
    <location>
        <begin position="1"/>
        <end position="25"/>
    </location>
</feature>
<dbReference type="InterPro" id="IPR002196">
    <property type="entry name" value="Glyco_hydro_24"/>
</dbReference>
<sequence length="202" mass="22186">MSDRSAVSPMRMAAAGLVLSVAAFAGWVAKEGDGPTAVRADGQVVHKPYIPTKGDVPTIGHGSTRYEDGTPVRLTDAPITRARAQQLARNLHSEEEVRFKASIPDVSLTQGEYDLYVDFTGQFGIGNWRNSSMRRRLLETRTAPPAQLPSLYRAACDALLLWKKQDGRDCSLPQNWGPNGCKGVWTRQQERHAKCLAEQVAP</sequence>
<dbReference type="GO" id="GO:0009253">
    <property type="term" value="P:peptidoglycan catabolic process"/>
    <property type="evidence" value="ECO:0007669"/>
    <property type="project" value="InterPro"/>
</dbReference>
<keyword evidence="6" id="KW-1185">Reference proteome</keyword>
<comment type="catalytic activity">
    <reaction evidence="3">
        <text>Hydrolysis of (1-&gt;4)-beta-linkages between N-acetylmuramic acid and N-acetyl-D-glucosamine residues in a peptidoglycan and between N-acetyl-D-glucosamine residues in chitodextrins.</text>
        <dbReference type="EC" id="3.2.1.17"/>
    </reaction>
</comment>
<dbReference type="PANTHER" id="PTHR38107:SF3">
    <property type="entry name" value="LYSOZYME RRRD-RELATED"/>
    <property type="match status" value="1"/>
</dbReference>
<evidence type="ECO:0000256" key="3">
    <source>
        <dbReference type="RuleBase" id="RU003788"/>
    </source>
</evidence>
<keyword evidence="2 3" id="KW-0081">Bacteriolytic enzyme</keyword>
<dbReference type="PANTHER" id="PTHR38107">
    <property type="match status" value="1"/>
</dbReference>
<comment type="similarity">
    <text evidence="3">Belongs to the glycosyl hydrolase 24 family.</text>
</comment>
<organism evidence="5 6">
    <name type="scientific">Stenotrophomonas pictorum JCM 9942</name>
    <dbReference type="NCBI Taxonomy" id="1236960"/>
    <lineage>
        <taxon>Bacteria</taxon>
        <taxon>Pseudomonadati</taxon>
        <taxon>Pseudomonadota</taxon>
        <taxon>Gammaproteobacteria</taxon>
        <taxon>Lysobacterales</taxon>
        <taxon>Lysobacteraceae</taxon>
        <taxon>Stenotrophomonas</taxon>
    </lineage>
</organism>
<comment type="caution">
    <text evidence="5">The sequence shown here is derived from an EMBL/GenBank/DDBJ whole genome shotgun (WGS) entry which is preliminary data.</text>
</comment>
<evidence type="ECO:0000256" key="1">
    <source>
        <dbReference type="ARBA" id="ARBA00022529"/>
    </source>
</evidence>
<dbReference type="SUPFAM" id="SSF53955">
    <property type="entry name" value="Lysozyme-like"/>
    <property type="match status" value="1"/>
</dbReference>
<dbReference type="GO" id="GO:0031640">
    <property type="term" value="P:killing of cells of another organism"/>
    <property type="evidence" value="ECO:0007669"/>
    <property type="project" value="UniProtKB-KW"/>
</dbReference>
<keyword evidence="3" id="KW-0378">Hydrolase</keyword>
<dbReference type="Gene3D" id="1.10.530.40">
    <property type="match status" value="1"/>
</dbReference>
<dbReference type="InterPro" id="IPR023347">
    <property type="entry name" value="Lysozyme_dom_sf"/>
</dbReference>
<dbReference type="EC" id="3.2.1.17" evidence="3"/>
<dbReference type="Pfam" id="PF00959">
    <property type="entry name" value="Phage_lysozyme"/>
    <property type="match status" value="1"/>
</dbReference>
<evidence type="ECO:0000256" key="2">
    <source>
        <dbReference type="ARBA" id="ARBA00022638"/>
    </source>
</evidence>
<name>A0A0R0AQE2_9GAMM</name>
<gene>
    <name evidence="5" type="ORF">ARC78_07580</name>
</gene>